<dbReference type="EMBL" id="JAEUBE010000504">
    <property type="protein sequence ID" value="KAH3660345.1"/>
    <property type="molecule type" value="Genomic_DNA"/>
</dbReference>
<dbReference type="InterPro" id="IPR001452">
    <property type="entry name" value="SH3_domain"/>
</dbReference>
<evidence type="ECO:0000256" key="7">
    <source>
        <dbReference type="ARBA" id="ARBA00022475"/>
    </source>
</evidence>
<dbReference type="InterPro" id="IPR035800">
    <property type="entry name" value="Sla1_SH3_1"/>
</dbReference>
<dbReference type="RefSeq" id="XP_046058048.1">
    <property type="nucleotide sequence ID" value="XM_046208271.1"/>
</dbReference>
<comment type="subcellular location">
    <subcellularLocation>
        <location evidence="3">Cell membrane</location>
        <topology evidence="3">Peripheral membrane protein</topology>
        <orientation evidence="3">Cytoplasmic side</orientation>
    </subcellularLocation>
    <subcellularLocation>
        <location evidence="2">Cytoplasm</location>
        <location evidence="2">Cytoskeleton</location>
        <location evidence="2">Actin patch</location>
    </subcellularLocation>
    <subcellularLocation>
        <location evidence="1">Endosome membrane</location>
        <topology evidence="1">Peripheral membrane protein</topology>
        <orientation evidence="1">Cytoplasmic side</orientation>
    </subcellularLocation>
</comment>
<gene>
    <name evidence="18" type="ORF">OGAPHI_006931</name>
</gene>
<evidence type="ECO:0000256" key="13">
    <source>
        <dbReference type="ARBA" id="ARBA00023203"/>
    </source>
</evidence>
<dbReference type="GO" id="GO:0030479">
    <property type="term" value="C:actin cortical patch"/>
    <property type="evidence" value="ECO:0007669"/>
    <property type="project" value="UniProtKB-SubCell"/>
</dbReference>
<dbReference type="GO" id="GO:0030674">
    <property type="term" value="F:protein-macromolecule adaptor activity"/>
    <property type="evidence" value="ECO:0007669"/>
    <property type="project" value="InterPro"/>
</dbReference>
<feature type="region of interest" description="Disordered" evidence="16">
    <location>
        <begin position="756"/>
        <end position="784"/>
    </location>
</feature>
<dbReference type="InterPro" id="IPR056996">
    <property type="entry name" value="PH_SLA1"/>
</dbReference>
<comment type="caution">
    <text evidence="18">The sequence shown here is derived from an EMBL/GenBank/DDBJ whole genome shotgun (WGS) entry which is preliminary data.</text>
</comment>
<dbReference type="GO" id="GO:0042802">
    <property type="term" value="F:identical protein binding"/>
    <property type="evidence" value="ECO:0007669"/>
    <property type="project" value="InterPro"/>
</dbReference>
<feature type="compositionally biased region" description="Low complexity" evidence="16">
    <location>
        <begin position="940"/>
        <end position="952"/>
    </location>
</feature>
<dbReference type="Gene3D" id="2.30.30.700">
    <property type="entry name" value="SLA1 homology domain 1"/>
    <property type="match status" value="1"/>
</dbReference>
<keyword evidence="12" id="KW-0472">Membrane</keyword>
<evidence type="ECO:0000256" key="11">
    <source>
        <dbReference type="ARBA" id="ARBA00022753"/>
    </source>
</evidence>
<feature type="region of interest" description="Disordered" evidence="16">
    <location>
        <begin position="569"/>
        <end position="597"/>
    </location>
</feature>
<keyword evidence="14" id="KW-0206">Cytoskeleton</keyword>
<evidence type="ECO:0000256" key="12">
    <source>
        <dbReference type="ARBA" id="ARBA00023136"/>
    </source>
</evidence>
<dbReference type="Pfam" id="PF03983">
    <property type="entry name" value="SHD1"/>
    <property type="match status" value="1"/>
</dbReference>
<feature type="compositionally biased region" description="Polar residues" evidence="16">
    <location>
        <begin position="1076"/>
        <end position="1088"/>
    </location>
</feature>
<keyword evidence="9" id="KW-0254">Endocytosis</keyword>
<evidence type="ECO:0000256" key="1">
    <source>
        <dbReference type="ARBA" id="ARBA00004125"/>
    </source>
</evidence>
<dbReference type="Pfam" id="PF24081">
    <property type="entry name" value="PH_SLA1"/>
    <property type="match status" value="1"/>
</dbReference>
<evidence type="ECO:0000256" key="4">
    <source>
        <dbReference type="ARBA" id="ARBA00007948"/>
    </source>
</evidence>
<reference evidence="18" key="2">
    <citation type="submission" date="2021-01" db="EMBL/GenBank/DDBJ databases">
        <authorList>
            <person name="Schikora-Tamarit M.A."/>
        </authorList>
    </citation>
    <scope>NUCLEOTIDE SEQUENCE</scope>
    <source>
        <strain evidence="18">CBS6075</strain>
    </source>
</reference>
<feature type="domain" description="SH3" evidence="17">
    <location>
        <begin position="72"/>
        <end position="130"/>
    </location>
</feature>
<feature type="domain" description="SH3" evidence="17">
    <location>
        <begin position="343"/>
        <end position="405"/>
    </location>
</feature>
<feature type="region of interest" description="Disordered" evidence="16">
    <location>
        <begin position="411"/>
        <end position="447"/>
    </location>
</feature>
<feature type="compositionally biased region" description="Basic and acidic residues" evidence="16">
    <location>
        <begin position="467"/>
        <end position="503"/>
    </location>
</feature>
<feature type="compositionally biased region" description="Polar residues" evidence="16">
    <location>
        <begin position="954"/>
        <end position="1003"/>
    </location>
</feature>
<evidence type="ECO:0000313" key="19">
    <source>
        <dbReference type="Proteomes" id="UP000769157"/>
    </source>
</evidence>
<evidence type="ECO:0000256" key="15">
    <source>
        <dbReference type="PROSITE-ProRule" id="PRU00192"/>
    </source>
</evidence>
<evidence type="ECO:0000256" key="6">
    <source>
        <dbReference type="ARBA" id="ARBA00022443"/>
    </source>
</evidence>
<dbReference type="Proteomes" id="UP000769157">
    <property type="component" value="Unassembled WGS sequence"/>
</dbReference>
<dbReference type="InterPro" id="IPR007131">
    <property type="entry name" value="SHD1"/>
</dbReference>
<dbReference type="PRINTS" id="PR00452">
    <property type="entry name" value="SH3DOMAIN"/>
</dbReference>
<feature type="compositionally biased region" description="Basic and acidic residues" evidence="16">
    <location>
        <begin position="434"/>
        <end position="447"/>
    </location>
</feature>
<feature type="compositionally biased region" description="Low complexity" evidence="16">
    <location>
        <begin position="765"/>
        <end position="783"/>
    </location>
</feature>
<keyword evidence="7" id="KW-1003">Cell membrane</keyword>
<keyword evidence="10" id="KW-0677">Repeat</keyword>
<evidence type="ECO:0000256" key="8">
    <source>
        <dbReference type="ARBA" id="ARBA00022490"/>
    </source>
</evidence>
<reference evidence="18" key="1">
    <citation type="journal article" date="2021" name="Open Biol.">
        <title>Shared evolutionary footprints suggest mitochondrial oxidative damage underlies multiple complex I losses in fungi.</title>
        <authorList>
            <person name="Schikora-Tamarit M.A."/>
            <person name="Marcet-Houben M."/>
            <person name="Nosek J."/>
            <person name="Gabaldon T."/>
        </authorList>
    </citation>
    <scope>NUCLEOTIDE SEQUENCE</scope>
    <source>
        <strain evidence="18">CBS6075</strain>
    </source>
</reference>
<dbReference type="PROSITE" id="PS50002">
    <property type="entry name" value="SH3"/>
    <property type="match status" value="3"/>
</dbReference>
<evidence type="ECO:0000256" key="5">
    <source>
        <dbReference type="ARBA" id="ARBA00020357"/>
    </source>
</evidence>
<comment type="similarity">
    <text evidence="4">Belongs to the SLA1 family.</text>
</comment>
<dbReference type="PANTHER" id="PTHR15735:SF19">
    <property type="entry name" value="ACTIN CYTOSKELETON-REGULATORY COMPLEX PROTEIN SLA1"/>
    <property type="match status" value="1"/>
</dbReference>
<evidence type="ECO:0000256" key="2">
    <source>
        <dbReference type="ARBA" id="ARBA00004134"/>
    </source>
</evidence>
<dbReference type="InterPro" id="IPR036028">
    <property type="entry name" value="SH3-like_dom_sf"/>
</dbReference>
<evidence type="ECO:0000256" key="9">
    <source>
        <dbReference type="ARBA" id="ARBA00022583"/>
    </source>
</evidence>
<dbReference type="GO" id="GO:0043130">
    <property type="term" value="F:ubiquitin binding"/>
    <property type="evidence" value="ECO:0007669"/>
    <property type="project" value="InterPro"/>
</dbReference>
<dbReference type="Gene3D" id="1.10.150.50">
    <property type="entry name" value="Transcription Factor, Ets-1"/>
    <property type="match status" value="1"/>
</dbReference>
<name>A0A9P8NVA2_9ASCO</name>
<evidence type="ECO:0000256" key="16">
    <source>
        <dbReference type="SAM" id="MobiDB-lite"/>
    </source>
</evidence>
<dbReference type="InterPro" id="IPR035821">
    <property type="entry name" value="Sla1_SH3_3"/>
</dbReference>
<evidence type="ECO:0000256" key="3">
    <source>
        <dbReference type="ARBA" id="ARBA00004413"/>
    </source>
</evidence>
<feature type="region of interest" description="Disordered" evidence="16">
    <location>
        <begin position="940"/>
        <end position="1003"/>
    </location>
</feature>
<dbReference type="InterPro" id="IPR013761">
    <property type="entry name" value="SAM/pointed_sf"/>
</dbReference>
<dbReference type="GO" id="GO:0006897">
    <property type="term" value="P:endocytosis"/>
    <property type="evidence" value="ECO:0007669"/>
    <property type="project" value="UniProtKB-KW"/>
</dbReference>
<dbReference type="SMART" id="SM00326">
    <property type="entry name" value="SH3"/>
    <property type="match status" value="3"/>
</dbReference>
<dbReference type="Pfam" id="PF14604">
    <property type="entry name" value="SH3_9"/>
    <property type="match status" value="1"/>
</dbReference>
<dbReference type="AlphaFoldDB" id="A0A9P8NVA2"/>
<proteinExistence type="inferred from homology"/>
<dbReference type="FunFam" id="2.30.30.700:FF:000001">
    <property type="entry name" value="Actin cytoskeleton-regulatory complex protein SLA1"/>
    <property type="match status" value="1"/>
</dbReference>
<dbReference type="GeneID" id="70238895"/>
<keyword evidence="13" id="KW-0009">Actin-binding</keyword>
<feature type="compositionally biased region" description="Low complexity" evidence="16">
    <location>
        <begin position="411"/>
        <end position="428"/>
    </location>
</feature>
<dbReference type="GO" id="GO:0003779">
    <property type="term" value="F:actin binding"/>
    <property type="evidence" value="ECO:0007669"/>
    <property type="project" value="UniProtKB-KW"/>
</dbReference>
<dbReference type="CDD" id="cd11773">
    <property type="entry name" value="SH3_Sla1p_1"/>
    <property type="match status" value="1"/>
</dbReference>
<feature type="domain" description="SH3" evidence="17">
    <location>
        <begin position="4"/>
        <end position="71"/>
    </location>
</feature>
<feature type="region of interest" description="Disordered" evidence="16">
    <location>
        <begin position="1069"/>
        <end position="1105"/>
    </location>
</feature>
<feature type="region of interest" description="Disordered" evidence="16">
    <location>
        <begin position="462"/>
        <end position="508"/>
    </location>
</feature>
<dbReference type="CDD" id="cd11775">
    <property type="entry name" value="SH3_Sla1p_3"/>
    <property type="match status" value="1"/>
</dbReference>
<sequence length="1105" mass="120431">MASAFLGVYVALYDYQAQNDEELSIQENDILYLLEQSDIDDWWKVKKRVVDADVEEPSGLVPSTYIEPAKPVSHATALYDYDKQTEEELTFSEGAQFDVYDTSDPNWTLASLNNQQFGFIPANYIEIDQKQPAQASAPQLSSYGSSSALTDFPPPPQRPGQSQQSSAVLEAPAPQMPSRPSVVDSPTSPSEEAPPPMPSRPRSGTQSSRRSVVSDAYADSMESDRNGGVQDPDDFVKDDFFNWVVYEIDGRKKKKTTLSVGNSQVFITRNGSSDPKYWSINDLVSYNHEKKHVFLDFRNPTASYEFHAGSKDTVEAIISILGDIKGMASMNALKDVKEASTPSTKKQGKIIYDFDAASPDELTCYEGDSVYILNDKKSKEWWMVQNISTGEQGVVPSNFVKVTGTATGTSSGGLRAFFSRKGSSSSLSPKKKKVDKEREKERKKEAERELAIEREELERQRRRQQRKERELRDRDERDKVRRADERERERRSKGSSSKSKDSGKPNMYRVRTWIDRSGSFKVEAEFLGCSDGKIHLHKVNGVKIAVAAQKLSTEDLEFVERITGMSLDSYKEKKPSSVPRREPEPVSEPVVQKTPKSTSAPFNEKLYEYWFDFFVTCGVDANVCDKYAKNFTSEQMDEAILEDINTSLLRTLGLKEGDILRVNRYLDAKFNRNPEPISSQPTNGGLFSSTDGSLKNNKSNASVDSVNGQNLKQQFEDDAWSLKPAAKTGESKSVTPQLTGSIQDLVNIKPMEATKTAQPAAAPLKPATTGQATTTPAVAPQKTSGTLYPQLTSAVTGAMMPMPTGFMPITMVPMMTGQPTGLIPLQPTGKVMPATSFAQKTGGFMPTTSFAQKTGGFMPATTFGSFAQPQPTGGLIPLQPTGLVMNKTGGIQKTGGFMPLNTSFPAMQPTMKTGGFLGQPSGLQTNLFGQQTGLNGFGQQQATGFGQPQATGFGQPQATGFGQPQLTSFGQPQTTSFGQPQPTSFGQPQATGFGQQSTGFVPQSQFGMNQLNNMFAQTSIGGLTGPATGANTGFDPMASQATSFNTGVSSFPQNNFNQPFNEPLVSQPTGLGFGNAPSTSFGLQSQPTGRRANLANATADNPFGF</sequence>
<protein>
    <recommendedName>
        <fullName evidence="5">Actin cytoskeleton-regulatory complex protein SLA1</fullName>
    </recommendedName>
</protein>
<dbReference type="PANTHER" id="PTHR15735">
    <property type="entry name" value="FCH AND DOUBLE SH3 DOMAINS PROTEIN"/>
    <property type="match status" value="1"/>
</dbReference>
<feature type="region of interest" description="Disordered" evidence="16">
    <location>
        <begin position="130"/>
        <end position="232"/>
    </location>
</feature>
<dbReference type="GO" id="GO:0010008">
    <property type="term" value="C:endosome membrane"/>
    <property type="evidence" value="ECO:0007669"/>
    <property type="project" value="UniProtKB-SubCell"/>
</dbReference>
<evidence type="ECO:0000256" key="10">
    <source>
        <dbReference type="ARBA" id="ARBA00022737"/>
    </source>
</evidence>
<organism evidence="18 19">
    <name type="scientific">Ogataea philodendri</name>
    <dbReference type="NCBI Taxonomy" id="1378263"/>
    <lineage>
        <taxon>Eukaryota</taxon>
        <taxon>Fungi</taxon>
        <taxon>Dikarya</taxon>
        <taxon>Ascomycota</taxon>
        <taxon>Saccharomycotina</taxon>
        <taxon>Pichiomycetes</taxon>
        <taxon>Pichiales</taxon>
        <taxon>Pichiaceae</taxon>
        <taxon>Ogataea</taxon>
    </lineage>
</organism>
<keyword evidence="6 15" id="KW-0728">SH3 domain</keyword>
<feature type="compositionally biased region" description="Basic and acidic residues" evidence="16">
    <location>
        <begin position="569"/>
        <end position="584"/>
    </location>
</feature>
<dbReference type="Pfam" id="PF00018">
    <property type="entry name" value="SH3_1"/>
    <property type="match status" value="2"/>
</dbReference>
<accession>A0A9P8NVA2</accession>
<evidence type="ECO:0000259" key="17">
    <source>
        <dbReference type="PROSITE" id="PS50002"/>
    </source>
</evidence>
<feature type="region of interest" description="Disordered" evidence="16">
    <location>
        <begin position="671"/>
        <end position="710"/>
    </location>
</feature>
<dbReference type="SUPFAM" id="SSF50044">
    <property type="entry name" value="SH3-domain"/>
    <property type="match status" value="3"/>
</dbReference>
<feature type="compositionally biased region" description="Polar residues" evidence="16">
    <location>
        <begin position="131"/>
        <end position="149"/>
    </location>
</feature>
<dbReference type="GO" id="GO:0005886">
    <property type="term" value="C:plasma membrane"/>
    <property type="evidence" value="ECO:0007669"/>
    <property type="project" value="UniProtKB-SubCell"/>
</dbReference>
<dbReference type="CDD" id="cd11774">
    <property type="entry name" value="SH3_Sla1p_2"/>
    <property type="match status" value="1"/>
</dbReference>
<evidence type="ECO:0000256" key="14">
    <source>
        <dbReference type="ARBA" id="ARBA00023212"/>
    </source>
</evidence>
<dbReference type="Gene3D" id="2.30.30.40">
    <property type="entry name" value="SH3 Domains"/>
    <property type="match status" value="3"/>
</dbReference>
<dbReference type="OrthoDB" id="26539at2759"/>
<evidence type="ECO:0000313" key="18">
    <source>
        <dbReference type="EMBL" id="KAH3660345.1"/>
    </source>
</evidence>
<keyword evidence="11" id="KW-0967">Endosome</keyword>
<keyword evidence="19" id="KW-1185">Reference proteome</keyword>
<keyword evidence="8" id="KW-0963">Cytoplasm</keyword>
<feature type="compositionally biased region" description="Polar residues" evidence="16">
    <location>
        <begin position="676"/>
        <end position="710"/>
    </location>
</feature>